<keyword evidence="8 14" id="KW-0067">ATP-binding</keyword>
<evidence type="ECO:0000256" key="2">
    <source>
        <dbReference type="ARBA" id="ARBA00004752"/>
    </source>
</evidence>
<dbReference type="InterPro" id="IPR000713">
    <property type="entry name" value="Mur_ligase_N"/>
</dbReference>
<keyword evidence="12 14" id="KW-0961">Cell wall biogenesis/degradation</keyword>
<evidence type="ECO:0000256" key="11">
    <source>
        <dbReference type="ARBA" id="ARBA00023306"/>
    </source>
</evidence>
<comment type="function">
    <text evidence="14">Cell wall formation.</text>
</comment>
<dbReference type="InterPro" id="IPR036565">
    <property type="entry name" value="Mur-like_cat_sf"/>
</dbReference>
<dbReference type="RefSeq" id="WP_284195721.1">
    <property type="nucleotide sequence ID" value="NZ_BSOG01000001.1"/>
</dbReference>
<dbReference type="InterPro" id="IPR005758">
    <property type="entry name" value="UDP-N-AcMur_Ala_ligase_MurC"/>
</dbReference>
<evidence type="ECO:0000256" key="7">
    <source>
        <dbReference type="ARBA" id="ARBA00022741"/>
    </source>
</evidence>
<dbReference type="SUPFAM" id="SSF53623">
    <property type="entry name" value="MurD-like peptide ligases, catalytic domain"/>
    <property type="match status" value="1"/>
</dbReference>
<dbReference type="InterPro" id="IPR036615">
    <property type="entry name" value="Mur_ligase_C_dom_sf"/>
</dbReference>
<comment type="caution">
    <text evidence="18">The sequence shown here is derived from an EMBL/GenBank/DDBJ whole genome shotgun (WGS) entry which is preliminary data.</text>
</comment>
<keyword evidence="7 14" id="KW-0547">Nucleotide-binding</keyword>
<dbReference type="PANTHER" id="PTHR43445:SF3">
    <property type="entry name" value="UDP-N-ACETYLMURAMATE--L-ALANINE LIGASE"/>
    <property type="match status" value="1"/>
</dbReference>
<protein>
    <recommendedName>
        <fullName evidence="3 14">UDP-N-acetylmuramate--L-alanine ligase</fullName>
        <ecNumber evidence="3 14">6.3.2.8</ecNumber>
    </recommendedName>
    <alternativeName>
        <fullName evidence="14">UDP-N-acetylmuramoyl-L-alanine synthetase</fullName>
    </alternativeName>
</protein>
<dbReference type="Pfam" id="PF02875">
    <property type="entry name" value="Mur_ligase_C"/>
    <property type="match status" value="1"/>
</dbReference>
<proteinExistence type="inferred from homology"/>
<dbReference type="HAMAP" id="MF_00046">
    <property type="entry name" value="MurC"/>
    <property type="match status" value="1"/>
</dbReference>
<evidence type="ECO:0000256" key="4">
    <source>
        <dbReference type="ARBA" id="ARBA00022490"/>
    </source>
</evidence>
<sequence>MKHKVKRIHFVGIGGSGMSGIAEVLLNLGFTVSGSDLGESATTARLRSAGATVFLGHDAAHQQHADVVVTSTAVKADNPEVVAARARQVPVIPRAMMLAELLRFRQGIAVAGTHGKTTTTSLIASILAEAGLDPTYVIGGRLTAAGSNAKLGKGDFIVVEADESDASFLMLQPVLAVITNIDADHMDTYGHDFERLKQAFLDFLGHLPFYGRAAVCLDDPNVRAILPQVGKPLTTYGVSEDAMLRAEHIEALPGGRMRFTAVWRNGVESRIPIELNAAGHHNVLNSLAAIAVCLEVGASEAAIQKALSEFGGVGRRFQRYGQASLPAGGSATVIDDYGHHPVEMAATLAAVRGAFPSSRLLLAFQPHRYSRTRDCFEDFARVLSTVDALVLTEVYAAGEAPIVAADGRALTRAVRVQGKVEPLFVEDINALPAAILEHARDGDVIVTMGAGTIGGVPAKLVGKA</sequence>
<dbReference type="Pfam" id="PF08245">
    <property type="entry name" value="Mur_ligase_M"/>
    <property type="match status" value="1"/>
</dbReference>
<keyword evidence="5 14" id="KW-0436">Ligase</keyword>
<evidence type="ECO:0000259" key="15">
    <source>
        <dbReference type="Pfam" id="PF01225"/>
    </source>
</evidence>
<keyword evidence="6 14" id="KW-0132">Cell division</keyword>
<feature type="binding site" evidence="14">
    <location>
        <begin position="112"/>
        <end position="118"/>
    </location>
    <ligand>
        <name>ATP</name>
        <dbReference type="ChEBI" id="CHEBI:30616"/>
    </ligand>
</feature>
<evidence type="ECO:0000313" key="18">
    <source>
        <dbReference type="EMBL" id="GLR12603.1"/>
    </source>
</evidence>
<comment type="subcellular location">
    <subcellularLocation>
        <location evidence="1 14">Cytoplasm</location>
    </subcellularLocation>
</comment>
<dbReference type="Pfam" id="PF01225">
    <property type="entry name" value="Mur_ligase"/>
    <property type="match status" value="1"/>
</dbReference>
<gene>
    <name evidence="14 18" type="primary">murC</name>
    <name evidence="18" type="ORF">GCM10007907_13930</name>
</gene>
<keyword evidence="4 14" id="KW-0963">Cytoplasm</keyword>
<dbReference type="InterPro" id="IPR013221">
    <property type="entry name" value="Mur_ligase_cen"/>
</dbReference>
<keyword evidence="9 14" id="KW-0133">Cell shape</keyword>
<evidence type="ECO:0000256" key="6">
    <source>
        <dbReference type="ARBA" id="ARBA00022618"/>
    </source>
</evidence>
<dbReference type="Gene3D" id="3.40.1190.10">
    <property type="entry name" value="Mur-like, catalytic domain"/>
    <property type="match status" value="1"/>
</dbReference>
<comment type="catalytic activity">
    <reaction evidence="13 14">
        <text>UDP-N-acetyl-alpha-D-muramate + L-alanine + ATP = UDP-N-acetyl-alpha-D-muramoyl-L-alanine + ADP + phosphate + H(+)</text>
        <dbReference type="Rhea" id="RHEA:23372"/>
        <dbReference type="ChEBI" id="CHEBI:15378"/>
        <dbReference type="ChEBI" id="CHEBI:30616"/>
        <dbReference type="ChEBI" id="CHEBI:43474"/>
        <dbReference type="ChEBI" id="CHEBI:57972"/>
        <dbReference type="ChEBI" id="CHEBI:70757"/>
        <dbReference type="ChEBI" id="CHEBI:83898"/>
        <dbReference type="ChEBI" id="CHEBI:456216"/>
        <dbReference type="EC" id="6.3.2.8"/>
    </reaction>
</comment>
<evidence type="ECO:0000256" key="9">
    <source>
        <dbReference type="ARBA" id="ARBA00022960"/>
    </source>
</evidence>
<feature type="domain" description="Mur ligase central" evidence="17">
    <location>
        <begin position="110"/>
        <end position="293"/>
    </location>
</feature>
<comment type="pathway">
    <text evidence="2 14">Cell wall biogenesis; peptidoglycan biosynthesis.</text>
</comment>
<dbReference type="SUPFAM" id="SSF51984">
    <property type="entry name" value="MurCD N-terminal domain"/>
    <property type="match status" value="1"/>
</dbReference>
<dbReference type="NCBIfam" id="TIGR01082">
    <property type="entry name" value="murC"/>
    <property type="match status" value="1"/>
</dbReference>
<evidence type="ECO:0000256" key="1">
    <source>
        <dbReference type="ARBA" id="ARBA00004496"/>
    </source>
</evidence>
<reference evidence="19" key="1">
    <citation type="journal article" date="2019" name="Int. J. Syst. Evol. Microbiol.">
        <title>The Global Catalogue of Microorganisms (GCM) 10K type strain sequencing project: providing services to taxonomists for standard genome sequencing and annotation.</title>
        <authorList>
            <consortium name="The Broad Institute Genomics Platform"/>
            <consortium name="The Broad Institute Genome Sequencing Center for Infectious Disease"/>
            <person name="Wu L."/>
            <person name="Ma J."/>
        </authorList>
    </citation>
    <scope>NUCLEOTIDE SEQUENCE [LARGE SCALE GENOMIC DNA]</scope>
    <source>
        <strain evidence="19">NBRC 110044</strain>
    </source>
</reference>
<evidence type="ECO:0000259" key="16">
    <source>
        <dbReference type="Pfam" id="PF02875"/>
    </source>
</evidence>
<dbReference type="EC" id="6.3.2.8" evidence="3 14"/>
<dbReference type="InterPro" id="IPR004101">
    <property type="entry name" value="Mur_ligase_C"/>
</dbReference>
<dbReference type="InterPro" id="IPR050061">
    <property type="entry name" value="MurCDEF_pg_biosynth"/>
</dbReference>
<feature type="domain" description="Mur ligase N-terminal catalytic" evidence="15">
    <location>
        <begin position="7"/>
        <end position="104"/>
    </location>
</feature>
<evidence type="ECO:0000259" key="17">
    <source>
        <dbReference type="Pfam" id="PF08245"/>
    </source>
</evidence>
<keyword evidence="11 14" id="KW-0131">Cell cycle</keyword>
<dbReference type="Proteomes" id="UP001156706">
    <property type="component" value="Unassembled WGS sequence"/>
</dbReference>
<dbReference type="GO" id="GO:0016874">
    <property type="term" value="F:ligase activity"/>
    <property type="evidence" value="ECO:0007669"/>
    <property type="project" value="UniProtKB-KW"/>
</dbReference>
<dbReference type="Gene3D" id="3.90.190.20">
    <property type="entry name" value="Mur ligase, C-terminal domain"/>
    <property type="match status" value="1"/>
</dbReference>
<organism evidence="18 19">
    <name type="scientific">Chitinimonas prasina</name>
    <dbReference type="NCBI Taxonomy" id="1434937"/>
    <lineage>
        <taxon>Bacteria</taxon>
        <taxon>Pseudomonadati</taxon>
        <taxon>Pseudomonadota</taxon>
        <taxon>Betaproteobacteria</taxon>
        <taxon>Neisseriales</taxon>
        <taxon>Chitinibacteraceae</taxon>
        <taxon>Chitinimonas</taxon>
    </lineage>
</organism>
<comment type="similarity">
    <text evidence="14">Belongs to the MurCDEF family.</text>
</comment>
<evidence type="ECO:0000256" key="10">
    <source>
        <dbReference type="ARBA" id="ARBA00022984"/>
    </source>
</evidence>
<dbReference type="PANTHER" id="PTHR43445">
    <property type="entry name" value="UDP-N-ACETYLMURAMATE--L-ALANINE LIGASE-RELATED"/>
    <property type="match status" value="1"/>
</dbReference>
<feature type="domain" description="Mur ligase C-terminal" evidence="16">
    <location>
        <begin position="315"/>
        <end position="451"/>
    </location>
</feature>
<keyword evidence="19" id="KW-1185">Reference proteome</keyword>
<evidence type="ECO:0000256" key="14">
    <source>
        <dbReference type="HAMAP-Rule" id="MF_00046"/>
    </source>
</evidence>
<dbReference type="EMBL" id="BSOG01000001">
    <property type="protein sequence ID" value="GLR12603.1"/>
    <property type="molecule type" value="Genomic_DNA"/>
</dbReference>
<accession>A0ABQ5YF22</accession>
<evidence type="ECO:0000313" key="19">
    <source>
        <dbReference type="Proteomes" id="UP001156706"/>
    </source>
</evidence>
<name>A0ABQ5YF22_9NEIS</name>
<keyword evidence="10 14" id="KW-0573">Peptidoglycan synthesis</keyword>
<evidence type="ECO:0000256" key="8">
    <source>
        <dbReference type="ARBA" id="ARBA00022840"/>
    </source>
</evidence>
<dbReference type="Gene3D" id="3.40.50.720">
    <property type="entry name" value="NAD(P)-binding Rossmann-like Domain"/>
    <property type="match status" value="1"/>
</dbReference>
<dbReference type="SUPFAM" id="SSF53244">
    <property type="entry name" value="MurD-like peptide ligases, peptide-binding domain"/>
    <property type="match status" value="1"/>
</dbReference>
<evidence type="ECO:0000256" key="13">
    <source>
        <dbReference type="ARBA" id="ARBA00047833"/>
    </source>
</evidence>
<evidence type="ECO:0000256" key="5">
    <source>
        <dbReference type="ARBA" id="ARBA00022598"/>
    </source>
</evidence>
<evidence type="ECO:0000256" key="3">
    <source>
        <dbReference type="ARBA" id="ARBA00012211"/>
    </source>
</evidence>
<evidence type="ECO:0000256" key="12">
    <source>
        <dbReference type="ARBA" id="ARBA00023316"/>
    </source>
</evidence>